<organism evidence="3 4">
    <name type="scientific">Triparma columacea</name>
    <dbReference type="NCBI Taxonomy" id="722753"/>
    <lineage>
        <taxon>Eukaryota</taxon>
        <taxon>Sar</taxon>
        <taxon>Stramenopiles</taxon>
        <taxon>Ochrophyta</taxon>
        <taxon>Bolidophyceae</taxon>
        <taxon>Parmales</taxon>
        <taxon>Triparmaceae</taxon>
        <taxon>Triparma</taxon>
    </lineage>
</organism>
<reference evidence="4" key="1">
    <citation type="journal article" date="2023" name="Commun. Biol.">
        <title>Genome analysis of Parmales, the sister group of diatoms, reveals the evolutionary specialization of diatoms from phago-mixotrophs to photoautotrophs.</title>
        <authorList>
            <person name="Ban H."/>
            <person name="Sato S."/>
            <person name="Yoshikawa S."/>
            <person name="Yamada K."/>
            <person name="Nakamura Y."/>
            <person name="Ichinomiya M."/>
            <person name="Sato N."/>
            <person name="Blanc-Mathieu R."/>
            <person name="Endo H."/>
            <person name="Kuwata A."/>
            <person name="Ogata H."/>
        </authorList>
    </citation>
    <scope>NUCLEOTIDE SEQUENCE [LARGE SCALE GENOMIC DNA]</scope>
</reference>
<feature type="compositionally biased region" description="Polar residues" evidence="2">
    <location>
        <begin position="440"/>
        <end position="458"/>
    </location>
</feature>
<evidence type="ECO:0000313" key="3">
    <source>
        <dbReference type="EMBL" id="GMI44366.1"/>
    </source>
</evidence>
<evidence type="ECO:0000256" key="1">
    <source>
        <dbReference type="SAM" id="Coils"/>
    </source>
</evidence>
<evidence type="ECO:0000313" key="4">
    <source>
        <dbReference type="Proteomes" id="UP001165065"/>
    </source>
</evidence>
<feature type="region of interest" description="Disordered" evidence="2">
    <location>
        <begin position="408"/>
        <end position="427"/>
    </location>
</feature>
<dbReference type="AlphaFoldDB" id="A0A9W7LC87"/>
<sequence>MSETSSPPTPTFSVRSGSTRRSKISLSPACFSDHTFNAADVNRKVTETLLLKQLASHPTARMHNLAPLLLPTAKSTQQATCSALASLCEATSDSVVKAASLYALCLYLSNRSKPQPAGTVMNITPLAVNAALTASPKYSREEIENESKEEFLSGNSAFYKHKRRMCGWVSEAPWGGDYGKQGDVLTAEPGSLPLDIPLGGDSSVHGENLLADDAKEMSALSEAIHRVEGSALAVLKMLRDSKGALSEIDEEDDDGDLVVVKAGGSTVVSTTIAKKSDMTSEQNIDSIVDEITAVGEMNKDGVIRVGSEADDLSVQSELTMFDDLKPLSLTSIRRAGVAILACLVASIYNAPDAKSRAGPIKAFVTGGGMDALIVGSFYEWRDYYDPNLSSEASLRISNMPGEENANEKVHAGVDNSPRSSISSHSNTSFTSSIISSTVAESNNQKSQLQQQPADSTVKSNKEEVNAFLLYQQNRRDQMTADIIEKLGNKAVPRSRLFRTFAEKDSKCVKDNTNIMSEALALVKSEDLKRLVISRTSSLRRFLSSTHPTTWTFSPLSGHVDFFSTPPSGQPSENIIRPSGSLFWMVERPLSELYENKVMKSLKYKTRMEDAIKMQKSAKVKKKNVYLDLKKRLAAASEEAGSEIMRKNLSDERKAQKLQKKMDEANRKNKLKLMSDLARSTEVLVASLKSDGVDVEEYFREQEVDERREAWMRKFGDLKPVSEPSSVRSHATTQDDGADDDAMRKESEIERRGRLRKEEREKKAWYEETLEEREEKEIQRVHFVKTQAREKMKAEERQKKLKAREQRDWILKRRQELIVNELREKKNEENEEKERKRVFNKYQVKLQNKVARERKEREAAWKKREVNEEKIRQIWREEAEFIRQEEEAEAERLHLIEEEKERARLEVLEANRQEAARTLKVKQAKFKAHKSLVLARLSGSTWVKKDGKSIYYDSIDWQDAVMTARDKVKGLLGEEEDAIENNETRGNNEKNEIDESNENNIDEMKIESLHAESSIATSASGGPEPKGPRSEWIEVEVNGQKMLQNIITAEFKPV</sequence>
<feature type="region of interest" description="Disordered" evidence="2">
    <location>
        <begin position="718"/>
        <end position="752"/>
    </location>
</feature>
<keyword evidence="4" id="KW-1185">Reference proteome</keyword>
<proteinExistence type="predicted"/>
<evidence type="ECO:0000256" key="2">
    <source>
        <dbReference type="SAM" id="MobiDB-lite"/>
    </source>
</evidence>
<feature type="compositionally biased region" description="Low complexity" evidence="2">
    <location>
        <begin position="416"/>
        <end position="427"/>
    </location>
</feature>
<feature type="compositionally biased region" description="Basic and acidic residues" evidence="2">
    <location>
        <begin position="981"/>
        <end position="992"/>
    </location>
</feature>
<dbReference type="EMBL" id="BRYA01001479">
    <property type="protein sequence ID" value="GMI44366.1"/>
    <property type="molecule type" value="Genomic_DNA"/>
</dbReference>
<feature type="coiled-coil region" evidence="1">
    <location>
        <begin position="755"/>
        <end position="831"/>
    </location>
</feature>
<feature type="compositionally biased region" description="Polar residues" evidence="2">
    <location>
        <begin position="722"/>
        <end position="733"/>
    </location>
</feature>
<protein>
    <submittedName>
        <fullName evidence="3">Uncharacterized protein</fullName>
    </submittedName>
</protein>
<comment type="caution">
    <text evidence="3">The sequence shown here is derived from an EMBL/GenBank/DDBJ whole genome shotgun (WGS) entry which is preliminary data.</text>
</comment>
<feature type="coiled-coil region" evidence="1">
    <location>
        <begin position="885"/>
        <end position="924"/>
    </location>
</feature>
<dbReference type="OrthoDB" id="199076at2759"/>
<dbReference type="Proteomes" id="UP001165065">
    <property type="component" value="Unassembled WGS sequence"/>
</dbReference>
<name>A0A9W7LC87_9STRA</name>
<gene>
    <name evidence="3" type="ORF">TrCOL_g1296</name>
</gene>
<accession>A0A9W7LC87</accession>
<keyword evidence="1" id="KW-0175">Coiled coil</keyword>
<feature type="region of interest" description="Disordered" evidence="2">
    <location>
        <begin position="440"/>
        <end position="459"/>
    </location>
</feature>
<feature type="compositionally biased region" description="Basic and acidic residues" evidence="2">
    <location>
        <begin position="740"/>
        <end position="752"/>
    </location>
</feature>
<feature type="region of interest" description="Disordered" evidence="2">
    <location>
        <begin position="1"/>
        <end position="20"/>
    </location>
</feature>
<feature type="region of interest" description="Disordered" evidence="2">
    <location>
        <begin position="976"/>
        <end position="1030"/>
    </location>
</feature>